<feature type="chain" id="PRO_5002156346" description="Lipoprotein" evidence="1">
    <location>
        <begin position="24"/>
        <end position="224"/>
    </location>
</feature>
<organism evidence="2 3">
    <name type="scientific">Paramagnetospirillum magnetotacticum MS-1</name>
    <dbReference type="NCBI Taxonomy" id="272627"/>
    <lineage>
        <taxon>Bacteria</taxon>
        <taxon>Pseudomonadati</taxon>
        <taxon>Pseudomonadota</taxon>
        <taxon>Alphaproteobacteria</taxon>
        <taxon>Rhodospirillales</taxon>
        <taxon>Magnetospirillaceae</taxon>
        <taxon>Paramagnetospirillum</taxon>
    </lineage>
</organism>
<gene>
    <name evidence="2" type="ORF">CCC_03869</name>
</gene>
<keyword evidence="3" id="KW-1185">Reference proteome</keyword>
<dbReference type="PROSITE" id="PS51257">
    <property type="entry name" value="PROKAR_LIPOPROTEIN"/>
    <property type="match status" value="1"/>
</dbReference>
<dbReference type="AlphaFoldDB" id="A0A0C2UDX4"/>
<sequence>MPRRLALPVISASLALLAGCAYSGDDIGNPIYRKAQWYSFVEGSDIAGACAAGAPERFRLVYNGLWDQQVRVYEWDSPAKTLKITTIRSGNVATMDLWDPLSPWRADSATVSLDQVAYAGLADALDRSGAFGPPAVGLQLPSHSYYWTAASCRQGKYSFTAWAYPSSAYDAARFPAALAALDPGREAIVTPGPVPVDPFREYDLKRGAVAEFTLKVGPSGLASW</sequence>
<accession>A0A0C2UDX4</accession>
<evidence type="ECO:0000313" key="2">
    <source>
        <dbReference type="EMBL" id="KIL99697.1"/>
    </source>
</evidence>
<dbReference type="RefSeq" id="WP_041040283.1">
    <property type="nucleotide sequence ID" value="NZ_JXSL01000022.1"/>
</dbReference>
<evidence type="ECO:0000256" key="1">
    <source>
        <dbReference type="SAM" id="SignalP"/>
    </source>
</evidence>
<dbReference type="OrthoDB" id="7341703at2"/>
<keyword evidence="1" id="KW-0732">Signal</keyword>
<reference evidence="2 3" key="1">
    <citation type="submission" date="2015-01" db="EMBL/GenBank/DDBJ databases">
        <title>Genome Sequence of Magnetospirillum magnetotacticum Strain MS-1.</title>
        <authorList>
            <person name="Marinov G.K."/>
            <person name="Smalley M.D."/>
            <person name="DeSalvo G."/>
        </authorList>
    </citation>
    <scope>NUCLEOTIDE SEQUENCE [LARGE SCALE GENOMIC DNA]</scope>
    <source>
        <strain evidence="2 3">MS-1</strain>
    </source>
</reference>
<dbReference type="STRING" id="272627.CCC_03869"/>
<name>A0A0C2UDX4_PARME</name>
<evidence type="ECO:0000313" key="3">
    <source>
        <dbReference type="Proteomes" id="UP000031971"/>
    </source>
</evidence>
<dbReference type="EMBL" id="JXSL01000022">
    <property type="protein sequence ID" value="KIL99697.1"/>
    <property type="molecule type" value="Genomic_DNA"/>
</dbReference>
<comment type="caution">
    <text evidence="2">The sequence shown here is derived from an EMBL/GenBank/DDBJ whole genome shotgun (WGS) entry which is preliminary data.</text>
</comment>
<feature type="signal peptide" evidence="1">
    <location>
        <begin position="1"/>
        <end position="23"/>
    </location>
</feature>
<proteinExistence type="predicted"/>
<evidence type="ECO:0008006" key="4">
    <source>
        <dbReference type="Google" id="ProtNLM"/>
    </source>
</evidence>
<dbReference type="Proteomes" id="UP000031971">
    <property type="component" value="Unassembled WGS sequence"/>
</dbReference>
<protein>
    <recommendedName>
        <fullName evidence="4">Lipoprotein</fullName>
    </recommendedName>
</protein>